<name>A0ABC9NFD9_BACUC</name>
<evidence type="ECO:0000313" key="2">
    <source>
        <dbReference type="Proteomes" id="UP000004110"/>
    </source>
</evidence>
<proteinExistence type="predicted"/>
<reference evidence="1" key="1">
    <citation type="submission" date="2007-06" db="EMBL/GenBank/DDBJ databases">
        <authorList>
            <person name="Fulton L."/>
            <person name="Clifton S."/>
            <person name="Fulton B."/>
            <person name="Xu J."/>
            <person name="Minx P."/>
            <person name="Pepin K.H."/>
            <person name="Johnson M."/>
            <person name="Thiruvilangam P."/>
            <person name="Bhonagiri V."/>
            <person name="Nash W.E."/>
            <person name="Mardis E.R."/>
            <person name="Wilson R.K."/>
        </authorList>
    </citation>
    <scope>NUCLEOTIDE SEQUENCE [LARGE SCALE GENOMIC DNA]</scope>
    <source>
        <strain evidence="1">ATCC 8492</strain>
    </source>
</reference>
<sequence>MVELRLGAYAYRFEYPGYPLLFFGRDRALALAAMIVIAFAREASHHAMAHGEKQLGGYFVEKMRHTAGIVQLLAGAVTGTSGGPGQAADIKRIHRTNGLWLGGFTLGQQLCRYRPQAGRGFGALSVTRKAVFVPIGHVLQ</sequence>
<keyword evidence="2" id="KW-1185">Reference proteome</keyword>
<accession>A0ABC9NFD9</accession>
<dbReference type="Proteomes" id="UP000004110">
    <property type="component" value="Unassembled WGS sequence"/>
</dbReference>
<evidence type="ECO:0000313" key="1">
    <source>
        <dbReference type="EMBL" id="EDO55473.1"/>
    </source>
</evidence>
<protein>
    <submittedName>
        <fullName evidence="1">Uncharacterized protein</fullName>
    </submittedName>
</protein>
<gene>
    <name evidence="1" type="ORF">BACUNI_00778</name>
</gene>
<reference evidence="1" key="2">
    <citation type="submission" date="2013-11" db="EMBL/GenBank/DDBJ databases">
        <title>Draft genome sequence of Bacteroides uniformis (ATCC 8492).</title>
        <authorList>
            <person name="Sudarsanam P."/>
            <person name="Ley R."/>
            <person name="Guruge J."/>
            <person name="Turnbaugh P.J."/>
            <person name="Mahowald M."/>
            <person name="Liep D."/>
            <person name="Gordon J."/>
        </authorList>
    </citation>
    <scope>NUCLEOTIDE SEQUENCE</scope>
    <source>
        <strain evidence="1">ATCC 8492</strain>
    </source>
</reference>
<dbReference type="EMBL" id="AAYH02000037">
    <property type="protein sequence ID" value="EDO55473.1"/>
    <property type="molecule type" value="Genomic_DNA"/>
</dbReference>
<organism evidence="1 2">
    <name type="scientific">Bacteroides uniformis (strain ATCC 8492 / DSM 6597 / CCUG 4942 / CIP 103695 / JCM 5828 / KCTC 5204 / NCTC 13054 / VPI 0061)</name>
    <dbReference type="NCBI Taxonomy" id="411479"/>
    <lineage>
        <taxon>Bacteria</taxon>
        <taxon>Pseudomonadati</taxon>
        <taxon>Bacteroidota</taxon>
        <taxon>Bacteroidia</taxon>
        <taxon>Bacteroidales</taxon>
        <taxon>Bacteroidaceae</taxon>
        <taxon>Bacteroides</taxon>
    </lineage>
</organism>
<comment type="caution">
    <text evidence="1">The sequence shown here is derived from an EMBL/GenBank/DDBJ whole genome shotgun (WGS) entry which is preliminary data.</text>
</comment>
<dbReference type="AlphaFoldDB" id="A0ABC9NFD9"/>